<dbReference type="KEGG" id="cef:CE3P004"/>
<dbReference type="EMBL" id="AP005226">
    <property type="protein sequence ID" value="BAC19779.1"/>
    <property type="molecule type" value="Genomic_DNA"/>
</dbReference>
<dbReference type="InterPro" id="IPR003439">
    <property type="entry name" value="ABC_transporter-like_ATP-bd"/>
</dbReference>
<comment type="similarity">
    <text evidence="1">Belongs to the ABC transporter superfamily.</text>
</comment>
<accession>Q8FLH8</accession>
<dbReference type="HOGENOM" id="CLU_000604_1_2_11"/>
<dbReference type="SUPFAM" id="SSF52540">
    <property type="entry name" value="P-loop containing nucleoside triphosphate hydrolases"/>
    <property type="match status" value="1"/>
</dbReference>
<evidence type="ECO:0000313" key="6">
    <source>
        <dbReference type="EMBL" id="BAC19779.1"/>
    </source>
</evidence>
<evidence type="ECO:0000256" key="2">
    <source>
        <dbReference type="ARBA" id="ARBA00022448"/>
    </source>
</evidence>
<keyword evidence="3" id="KW-0547">Nucleotide-binding</keyword>
<sequence length="241" mass="25888">MNTTLKPVALSCDDLRISFGQRTVLDGFSMHVKTGRVHALLGRNGAGKSTCFRIILGLEDRGAGTVEIFGEKLSQDNLINIGASINGPALYSHLSARDNVRIHAKLLGLGLDEVDHVLGMVGLDDEDKKKARNFSTGMKARLALAIAMLGSPPVLILDEPQNGLDPQGIVDLRGFLRSWTAQGGTVLVSSHQLGEVARLTDDITVLVDGRAQYSGPLEDFAAPGQLEEEFLRMTNPQVGHP</sequence>
<organism evidence="6 7">
    <name type="scientific">Corynebacterium efficiens (strain DSM 44549 / YS-314 / AJ 12310 / JCM 11189 / NBRC 100395)</name>
    <dbReference type="NCBI Taxonomy" id="196164"/>
    <lineage>
        <taxon>Bacteria</taxon>
        <taxon>Bacillati</taxon>
        <taxon>Actinomycetota</taxon>
        <taxon>Actinomycetes</taxon>
        <taxon>Mycobacteriales</taxon>
        <taxon>Corynebacteriaceae</taxon>
        <taxon>Corynebacterium</taxon>
    </lineage>
</organism>
<evidence type="ECO:0000313" key="7">
    <source>
        <dbReference type="Proteomes" id="UP000001409"/>
    </source>
</evidence>
<keyword evidence="2" id="KW-0813">Transport</keyword>
<dbReference type="eggNOG" id="COG1131">
    <property type="taxonomic scope" value="Bacteria"/>
</dbReference>
<dbReference type="PROSITE" id="PS50893">
    <property type="entry name" value="ABC_TRANSPORTER_2"/>
    <property type="match status" value="1"/>
</dbReference>
<evidence type="ECO:0000256" key="1">
    <source>
        <dbReference type="ARBA" id="ARBA00005417"/>
    </source>
</evidence>
<dbReference type="Pfam" id="PF00005">
    <property type="entry name" value="ABC_tran"/>
    <property type="match status" value="1"/>
</dbReference>
<evidence type="ECO:0000259" key="5">
    <source>
        <dbReference type="PROSITE" id="PS50893"/>
    </source>
</evidence>
<name>Q8FLH8_COREF</name>
<feature type="domain" description="ABC transporter" evidence="5">
    <location>
        <begin position="10"/>
        <end position="233"/>
    </location>
</feature>
<dbReference type="GO" id="GO:0016887">
    <property type="term" value="F:ATP hydrolysis activity"/>
    <property type="evidence" value="ECO:0007669"/>
    <property type="project" value="InterPro"/>
</dbReference>
<dbReference type="InterPro" id="IPR003593">
    <property type="entry name" value="AAA+_ATPase"/>
</dbReference>
<dbReference type="OrthoDB" id="9804819at2"/>
<keyword evidence="4 6" id="KW-0067">ATP-binding</keyword>
<keyword evidence="6" id="KW-0614">Plasmid</keyword>
<geneLocation type="plasmid" evidence="6 7">
    <name>pCE3</name>
</geneLocation>
<dbReference type="Proteomes" id="UP000001409">
    <property type="component" value="Plasmid pCE3"/>
</dbReference>
<proteinExistence type="inferred from homology"/>
<evidence type="ECO:0000256" key="4">
    <source>
        <dbReference type="ARBA" id="ARBA00022840"/>
    </source>
</evidence>
<dbReference type="RefSeq" id="WP_011069218.1">
    <property type="nucleotide sequence ID" value="NC_004320.1"/>
</dbReference>
<dbReference type="AlphaFoldDB" id="Q8FLH8"/>
<dbReference type="PANTHER" id="PTHR43335:SF4">
    <property type="entry name" value="ABC TRANSPORTER, ATP-BINDING PROTEIN"/>
    <property type="match status" value="1"/>
</dbReference>
<dbReference type="InterPro" id="IPR027417">
    <property type="entry name" value="P-loop_NTPase"/>
</dbReference>
<protein>
    <submittedName>
        <fullName evidence="6">Putative transport ATP-binding protein</fullName>
    </submittedName>
</protein>
<reference evidence="6 7" key="1">
    <citation type="submission" date="2002-05" db="EMBL/GenBank/DDBJ databases">
        <title>The entire sequence of plasmid maintained by Corynebacterium efficiens YS-314.</title>
        <authorList>
            <person name="Kawarabayasi Y."/>
            <person name="Yamazaki J."/>
            <person name="Hino Y."/>
            <person name="Kikuchi H."/>
        </authorList>
    </citation>
    <scope>NUCLEOTIDE SEQUENCE [LARGE SCALE GENOMIC DNA]</scope>
    <source>
        <strain evidence="7">DSM 44549 / YS-314 / AJ 12310 / JCM 11189 / NBRC 100395</strain>
        <plasmid evidence="7">Plasmid pCE3</plasmid>
    </source>
</reference>
<dbReference type="GO" id="GO:0005524">
    <property type="term" value="F:ATP binding"/>
    <property type="evidence" value="ECO:0007669"/>
    <property type="project" value="UniProtKB-KW"/>
</dbReference>
<keyword evidence="7" id="KW-1185">Reference proteome</keyword>
<evidence type="ECO:0000256" key="3">
    <source>
        <dbReference type="ARBA" id="ARBA00022741"/>
    </source>
</evidence>
<dbReference type="SMART" id="SM00382">
    <property type="entry name" value="AAA"/>
    <property type="match status" value="1"/>
</dbReference>
<dbReference type="Gene3D" id="3.40.50.300">
    <property type="entry name" value="P-loop containing nucleotide triphosphate hydrolases"/>
    <property type="match status" value="1"/>
</dbReference>
<dbReference type="PANTHER" id="PTHR43335">
    <property type="entry name" value="ABC TRANSPORTER, ATP-BINDING PROTEIN"/>
    <property type="match status" value="1"/>
</dbReference>